<organism evidence="3 4">
    <name type="scientific">Coilia grayii</name>
    <name type="common">Gray's grenadier anchovy</name>
    <dbReference type="NCBI Taxonomy" id="363190"/>
    <lineage>
        <taxon>Eukaryota</taxon>
        <taxon>Metazoa</taxon>
        <taxon>Chordata</taxon>
        <taxon>Craniata</taxon>
        <taxon>Vertebrata</taxon>
        <taxon>Euteleostomi</taxon>
        <taxon>Actinopterygii</taxon>
        <taxon>Neopterygii</taxon>
        <taxon>Teleostei</taxon>
        <taxon>Clupei</taxon>
        <taxon>Clupeiformes</taxon>
        <taxon>Clupeoidei</taxon>
        <taxon>Engraulidae</taxon>
        <taxon>Coilinae</taxon>
        <taxon>Coilia</taxon>
    </lineage>
</organism>
<comment type="caution">
    <text evidence="3">The sequence shown here is derived from an EMBL/GenBank/DDBJ whole genome shotgun (WGS) entry which is preliminary data.</text>
</comment>
<name>A0ABD1KH10_9TELE</name>
<dbReference type="Pfam" id="PF02758">
    <property type="entry name" value="PYRIN"/>
    <property type="match status" value="1"/>
</dbReference>
<dbReference type="InterPro" id="IPR004020">
    <property type="entry name" value="DAPIN"/>
</dbReference>
<feature type="compositionally biased region" description="Low complexity" evidence="1">
    <location>
        <begin position="178"/>
        <end position="200"/>
    </location>
</feature>
<protein>
    <recommendedName>
        <fullName evidence="2">Pyrin domain-containing protein</fullName>
    </recommendedName>
</protein>
<gene>
    <name evidence="3" type="ORF">ACEWY4_004981</name>
</gene>
<feature type="domain" description="Pyrin" evidence="2">
    <location>
        <begin position="68"/>
        <end position="127"/>
    </location>
</feature>
<keyword evidence="4" id="KW-1185">Reference proteome</keyword>
<dbReference type="PROSITE" id="PS50824">
    <property type="entry name" value="DAPIN"/>
    <property type="match status" value="1"/>
</dbReference>
<accession>A0ABD1KH10</accession>
<dbReference type="SMART" id="SM01289">
    <property type="entry name" value="PYRIN"/>
    <property type="match status" value="1"/>
</dbReference>
<dbReference type="AlphaFoldDB" id="A0ABD1KH10"/>
<dbReference type="SUPFAM" id="SSF47986">
    <property type="entry name" value="DEATH domain"/>
    <property type="match status" value="1"/>
</dbReference>
<reference evidence="3 4" key="1">
    <citation type="submission" date="2024-09" db="EMBL/GenBank/DDBJ databases">
        <title>A chromosome-level genome assembly of Gray's grenadier anchovy, Coilia grayii.</title>
        <authorList>
            <person name="Fu Z."/>
        </authorList>
    </citation>
    <scope>NUCLEOTIDE SEQUENCE [LARGE SCALE GENOMIC DNA]</scope>
    <source>
        <strain evidence="3">G4</strain>
        <tissue evidence="3">Muscle</tissue>
    </source>
</reference>
<feature type="compositionally biased region" description="Basic residues" evidence="1">
    <location>
        <begin position="9"/>
        <end position="27"/>
    </location>
</feature>
<evidence type="ECO:0000313" key="3">
    <source>
        <dbReference type="EMBL" id="KAL2098501.1"/>
    </source>
</evidence>
<evidence type="ECO:0000259" key="2">
    <source>
        <dbReference type="PROSITE" id="PS50824"/>
    </source>
</evidence>
<feature type="region of interest" description="Disordered" evidence="1">
    <location>
        <begin position="154"/>
        <end position="263"/>
    </location>
</feature>
<dbReference type="EMBL" id="JBHFQA010000005">
    <property type="protein sequence ID" value="KAL2098501.1"/>
    <property type="molecule type" value="Genomic_DNA"/>
</dbReference>
<feature type="compositionally biased region" description="Low complexity" evidence="1">
    <location>
        <begin position="209"/>
        <end position="254"/>
    </location>
</feature>
<proteinExistence type="predicted"/>
<evidence type="ECO:0000256" key="1">
    <source>
        <dbReference type="SAM" id="MobiDB-lite"/>
    </source>
</evidence>
<feature type="region of interest" description="Disordered" evidence="1">
    <location>
        <begin position="1"/>
        <end position="56"/>
    </location>
</feature>
<dbReference type="Gene3D" id="1.10.533.10">
    <property type="entry name" value="Death Domain, Fas"/>
    <property type="match status" value="1"/>
</dbReference>
<dbReference type="Proteomes" id="UP001591681">
    <property type="component" value="Unassembled WGS sequence"/>
</dbReference>
<evidence type="ECO:0000313" key="4">
    <source>
        <dbReference type="Proteomes" id="UP001591681"/>
    </source>
</evidence>
<dbReference type="InterPro" id="IPR011029">
    <property type="entry name" value="DEATH-like_dom_sf"/>
</dbReference>
<sequence>MASEEQPVKAKKPKKTQKKAKAKKTKVKTPAATSEHTEKDIANAHNRSILIKPDPSPVESLHSCRLTMNAAQKAVLRDTLDNLSDGDFKAFKHLLKDQGKIKWRQLEAADRSETVDLMVQVYISKAGDNMLTILRKMNQNQLVMDLKKKLERYTKVGTKRPSTASTDEPTGLAKRSTKTPAEKPAPTSKPKKTPSQTSAPISKPKKTPAQTSTATSKPKKTPSQTSTATSKPKKTPSQTSAPTSKPKKTPAQTSAPTNKPKKT</sequence>